<proteinExistence type="predicted"/>
<dbReference type="EMBL" id="FMJC01000001">
    <property type="protein sequence ID" value="SCM70873.1"/>
    <property type="molecule type" value="Genomic_DNA"/>
</dbReference>
<keyword evidence="1" id="KW-0472">Membrane</keyword>
<organism evidence="2">
    <name type="scientific">uncultured Desulfovibrio sp</name>
    <dbReference type="NCBI Taxonomy" id="167968"/>
    <lineage>
        <taxon>Bacteria</taxon>
        <taxon>Pseudomonadati</taxon>
        <taxon>Thermodesulfobacteriota</taxon>
        <taxon>Desulfovibrionia</taxon>
        <taxon>Desulfovibrionales</taxon>
        <taxon>Desulfovibrionaceae</taxon>
        <taxon>Desulfovibrio</taxon>
        <taxon>environmental samples</taxon>
    </lineage>
</organism>
<keyword evidence="1" id="KW-1133">Transmembrane helix</keyword>
<protein>
    <submittedName>
        <fullName evidence="2">Uncharacterized protein</fullName>
    </submittedName>
</protein>
<keyword evidence="1" id="KW-0812">Transmembrane</keyword>
<evidence type="ECO:0000256" key="1">
    <source>
        <dbReference type="SAM" id="Phobius"/>
    </source>
</evidence>
<accession>A0A212L008</accession>
<sequence>MSFLSWLQRIFTPPSTGDHDLDNGGQGLQWNQNARIVLAIIIVILSAFVVYRILS</sequence>
<dbReference type="RefSeq" id="WP_179979513.1">
    <property type="nucleotide sequence ID" value="NZ_LT608333.1"/>
</dbReference>
<name>A0A212L008_9BACT</name>
<gene>
    <name evidence="2" type="ORF">KL86DES1_10691</name>
</gene>
<feature type="transmembrane region" description="Helical" evidence="1">
    <location>
        <begin position="36"/>
        <end position="54"/>
    </location>
</feature>
<evidence type="ECO:0000313" key="2">
    <source>
        <dbReference type="EMBL" id="SCM70873.1"/>
    </source>
</evidence>
<reference evidence="2" key="1">
    <citation type="submission" date="2016-08" db="EMBL/GenBank/DDBJ databases">
        <authorList>
            <person name="Seilhamer J.J."/>
        </authorList>
    </citation>
    <scope>NUCLEOTIDE SEQUENCE</scope>
    <source>
        <strain evidence="2">86-1</strain>
    </source>
</reference>
<dbReference type="AlphaFoldDB" id="A0A212L008"/>